<sequence length="527" mass="58618">MKPTRFLNSLTLLLAGNARALNPIPLSPQTPHNASDALLRSFVSFSIELWSFPDFAGNLSAPNTFSYDLLRNIGEIRGDNPIIRIGGNTMDFTIFDPNQREALKGNYTLNITRDYPFSISMGPSFFESYQTWDNFSFIHGFNLESNDTKGYHTLVETVPLMCKALKGNRLAYWQIGNEPDLFKTFFDRRPAWWDEEQFAREWLSKTRLIKELVRNSCPEVIENGKYMFYAPAFAAGPGNTLNISKAFDGGLAEDDNIAFIDMHNYISGSTVPGVTLANTLMNHTSTVHSVNKHLNQSAHLSYLGIPYILGEANSLYGQGASGLSNSFGAALWGVDFNLYCAATGIRRVHMHQGTNYRYASWQPVQRANVTKGTKAPYYGNIAVANVLGDISRNNTRISNIDLASDHETAYAVYVDGKLARIALLQLSQYNYTSNTTNQPATRPNSTFIFQVPQDSGVKKIFVQRLMANGSDAISGITFDGYSYNYELDEGKPVLQNNITRGESILVGEDGLFDIDLPWSSGAVLHIN</sequence>
<keyword evidence="1" id="KW-0732">Signal</keyword>
<evidence type="ECO:0000313" key="3">
    <source>
        <dbReference type="EMBL" id="KAF2190355.1"/>
    </source>
</evidence>
<organism evidence="3 4">
    <name type="scientific">Zopfia rhizophila CBS 207.26</name>
    <dbReference type="NCBI Taxonomy" id="1314779"/>
    <lineage>
        <taxon>Eukaryota</taxon>
        <taxon>Fungi</taxon>
        <taxon>Dikarya</taxon>
        <taxon>Ascomycota</taxon>
        <taxon>Pezizomycotina</taxon>
        <taxon>Dothideomycetes</taxon>
        <taxon>Dothideomycetes incertae sedis</taxon>
        <taxon>Zopfiaceae</taxon>
        <taxon>Zopfia</taxon>
    </lineage>
</organism>
<dbReference type="Proteomes" id="UP000800200">
    <property type="component" value="Unassembled WGS sequence"/>
</dbReference>
<dbReference type="PANTHER" id="PTHR36183">
    <property type="entry name" value="BETA-GLUCURONIDASE"/>
    <property type="match status" value="1"/>
</dbReference>
<keyword evidence="4" id="KW-1185">Reference proteome</keyword>
<gene>
    <name evidence="3" type="ORF">K469DRAFT_682454</name>
</gene>
<keyword evidence="3" id="KW-0378">Hydrolase</keyword>
<dbReference type="InterPro" id="IPR052974">
    <property type="entry name" value="GH79_Enzymes"/>
</dbReference>
<evidence type="ECO:0000313" key="4">
    <source>
        <dbReference type="Proteomes" id="UP000800200"/>
    </source>
</evidence>
<dbReference type="Gene3D" id="3.20.20.80">
    <property type="entry name" value="Glycosidases"/>
    <property type="match status" value="1"/>
</dbReference>
<accession>A0A6A6EGZ4</accession>
<dbReference type="SUPFAM" id="SSF51445">
    <property type="entry name" value="(Trans)glycosidases"/>
    <property type="match status" value="1"/>
</dbReference>
<dbReference type="Pfam" id="PF16862">
    <property type="entry name" value="Glyco_hydro_79C"/>
    <property type="match status" value="1"/>
</dbReference>
<dbReference type="InterPro" id="IPR031728">
    <property type="entry name" value="GlcAase_C"/>
</dbReference>
<dbReference type="AlphaFoldDB" id="A0A6A6EGZ4"/>
<proteinExistence type="predicted"/>
<protein>
    <submittedName>
        <fullName evidence="3">Glycoside hydrolase family 79 protein</fullName>
    </submittedName>
</protein>
<dbReference type="OrthoDB" id="2831684at2759"/>
<dbReference type="EMBL" id="ML994619">
    <property type="protein sequence ID" value="KAF2190355.1"/>
    <property type="molecule type" value="Genomic_DNA"/>
</dbReference>
<evidence type="ECO:0000256" key="1">
    <source>
        <dbReference type="SAM" id="SignalP"/>
    </source>
</evidence>
<dbReference type="PANTHER" id="PTHR36183:SF2">
    <property type="entry name" value="BETA-GLUCURONIDASE C-TERMINAL DOMAIN-CONTAINING PROTEIN"/>
    <property type="match status" value="1"/>
</dbReference>
<feature type="signal peptide" evidence="1">
    <location>
        <begin position="1"/>
        <end position="20"/>
    </location>
</feature>
<reference evidence="3" key="1">
    <citation type="journal article" date="2020" name="Stud. Mycol.">
        <title>101 Dothideomycetes genomes: a test case for predicting lifestyles and emergence of pathogens.</title>
        <authorList>
            <person name="Haridas S."/>
            <person name="Albert R."/>
            <person name="Binder M."/>
            <person name="Bloem J."/>
            <person name="Labutti K."/>
            <person name="Salamov A."/>
            <person name="Andreopoulos B."/>
            <person name="Baker S."/>
            <person name="Barry K."/>
            <person name="Bills G."/>
            <person name="Bluhm B."/>
            <person name="Cannon C."/>
            <person name="Castanera R."/>
            <person name="Culley D."/>
            <person name="Daum C."/>
            <person name="Ezra D."/>
            <person name="Gonzalez J."/>
            <person name="Henrissat B."/>
            <person name="Kuo A."/>
            <person name="Liang C."/>
            <person name="Lipzen A."/>
            <person name="Lutzoni F."/>
            <person name="Magnuson J."/>
            <person name="Mondo S."/>
            <person name="Nolan M."/>
            <person name="Ohm R."/>
            <person name="Pangilinan J."/>
            <person name="Park H.-J."/>
            <person name="Ramirez L."/>
            <person name="Alfaro M."/>
            <person name="Sun H."/>
            <person name="Tritt A."/>
            <person name="Yoshinaga Y."/>
            <person name="Zwiers L.-H."/>
            <person name="Turgeon B."/>
            <person name="Goodwin S."/>
            <person name="Spatafora J."/>
            <person name="Crous P."/>
            <person name="Grigoriev I."/>
        </authorList>
    </citation>
    <scope>NUCLEOTIDE SEQUENCE</scope>
    <source>
        <strain evidence="3">CBS 207.26</strain>
    </source>
</reference>
<feature type="domain" description="Beta-glucuronidase C-terminal" evidence="2">
    <location>
        <begin position="409"/>
        <end position="522"/>
    </location>
</feature>
<evidence type="ECO:0000259" key="2">
    <source>
        <dbReference type="Pfam" id="PF16862"/>
    </source>
</evidence>
<feature type="chain" id="PRO_5025481844" evidence="1">
    <location>
        <begin position="21"/>
        <end position="527"/>
    </location>
</feature>
<dbReference type="GO" id="GO:0016787">
    <property type="term" value="F:hydrolase activity"/>
    <property type="evidence" value="ECO:0007669"/>
    <property type="project" value="UniProtKB-KW"/>
</dbReference>
<dbReference type="InterPro" id="IPR017853">
    <property type="entry name" value="GH"/>
</dbReference>
<name>A0A6A6EGZ4_9PEZI</name>